<organism evidence="2 3">
    <name type="scientific">Sulfobacillus benefaciens</name>
    <dbReference type="NCBI Taxonomy" id="453960"/>
    <lineage>
        <taxon>Bacteria</taxon>
        <taxon>Bacillati</taxon>
        <taxon>Bacillota</taxon>
        <taxon>Clostridia</taxon>
        <taxon>Eubacteriales</taxon>
        <taxon>Clostridiales Family XVII. Incertae Sedis</taxon>
        <taxon>Sulfobacillus</taxon>
    </lineage>
</organism>
<comment type="caution">
    <text evidence="2">The sequence shown here is derived from an EMBL/GenBank/DDBJ whole genome shotgun (WGS) entry which is preliminary data.</text>
</comment>
<keyword evidence="1" id="KW-0472">Membrane</keyword>
<protein>
    <submittedName>
        <fullName evidence="2">Uncharacterized protein</fullName>
    </submittedName>
</protein>
<sequence length="77" mass="7962">MNAGWLEVILGVVGIGLGAAGKMARSSMVIALGLIFMGVANIVAQGWSRFLGDAGALLILLGLGMSIAVAIHQWRKK</sequence>
<gene>
    <name evidence="2" type="ORF">C7B43_05210</name>
</gene>
<accession>A0A2T2X867</accession>
<proteinExistence type="predicted"/>
<feature type="transmembrane region" description="Helical" evidence="1">
    <location>
        <begin position="29"/>
        <end position="48"/>
    </location>
</feature>
<keyword evidence="1" id="KW-0812">Transmembrane</keyword>
<evidence type="ECO:0000256" key="1">
    <source>
        <dbReference type="SAM" id="Phobius"/>
    </source>
</evidence>
<evidence type="ECO:0000313" key="3">
    <source>
        <dbReference type="Proteomes" id="UP000242699"/>
    </source>
</evidence>
<feature type="transmembrane region" description="Helical" evidence="1">
    <location>
        <begin position="54"/>
        <end position="71"/>
    </location>
</feature>
<reference evidence="2 3" key="1">
    <citation type="journal article" date="2014" name="BMC Genomics">
        <title>Comparison of environmental and isolate Sulfobacillus genomes reveals diverse carbon, sulfur, nitrogen, and hydrogen metabolisms.</title>
        <authorList>
            <person name="Justice N.B."/>
            <person name="Norman A."/>
            <person name="Brown C.T."/>
            <person name="Singh A."/>
            <person name="Thomas B.C."/>
            <person name="Banfield J.F."/>
        </authorList>
    </citation>
    <scope>NUCLEOTIDE SEQUENCE [LARGE SCALE GENOMIC DNA]</scope>
    <source>
        <strain evidence="2">AMDSBA1</strain>
    </source>
</reference>
<evidence type="ECO:0000313" key="2">
    <source>
        <dbReference type="EMBL" id="PSR30690.1"/>
    </source>
</evidence>
<keyword evidence="1" id="KW-1133">Transmembrane helix</keyword>
<name>A0A2T2X867_9FIRM</name>
<dbReference type="EMBL" id="PXYT01000008">
    <property type="protein sequence ID" value="PSR30690.1"/>
    <property type="molecule type" value="Genomic_DNA"/>
</dbReference>
<dbReference type="Proteomes" id="UP000242699">
    <property type="component" value="Unassembled WGS sequence"/>
</dbReference>
<dbReference type="AlphaFoldDB" id="A0A2T2X867"/>